<dbReference type="InterPro" id="IPR002182">
    <property type="entry name" value="NB-ARC"/>
</dbReference>
<evidence type="ECO:0000259" key="2">
    <source>
        <dbReference type="Pfam" id="PF00931"/>
    </source>
</evidence>
<dbReference type="Pfam" id="PF00931">
    <property type="entry name" value="NB-ARC"/>
    <property type="match status" value="1"/>
</dbReference>
<feature type="region of interest" description="Disordered" evidence="1">
    <location>
        <begin position="293"/>
        <end position="319"/>
    </location>
</feature>
<reference evidence="4 5" key="1">
    <citation type="submission" date="2016-03" db="EMBL/GenBank/DDBJ databases">
        <authorList>
            <person name="Ploux O."/>
        </authorList>
    </citation>
    <scope>NUCLEOTIDE SEQUENCE [LARGE SCALE GENOMIC DNA]</scope>
    <source>
        <strain evidence="4 5">UAMH 11012</strain>
    </source>
</reference>
<dbReference type="PANTHER" id="PTHR35205">
    <property type="entry name" value="NB-ARC AND TPR DOMAIN PROTEIN"/>
    <property type="match status" value="1"/>
</dbReference>
<dbReference type="Pfam" id="PF13424">
    <property type="entry name" value="TPR_12"/>
    <property type="match status" value="1"/>
</dbReference>
<name>A0A1L7WFH6_9HELO</name>
<evidence type="ECO:0000256" key="1">
    <source>
        <dbReference type="SAM" id="MobiDB-lite"/>
    </source>
</evidence>
<dbReference type="SMART" id="SM00028">
    <property type="entry name" value="TPR"/>
    <property type="match status" value="3"/>
</dbReference>
<evidence type="ECO:0000259" key="3">
    <source>
        <dbReference type="Pfam" id="PF25000"/>
    </source>
</evidence>
<protein>
    <submittedName>
        <fullName evidence="4">Uncharacterized protein</fullName>
    </submittedName>
</protein>
<dbReference type="Pfam" id="PF25000">
    <property type="entry name" value="DUF7779"/>
    <property type="match status" value="1"/>
</dbReference>
<proteinExistence type="predicted"/>
<gene>
    <name evidence="4" type="ORF">PAC_01365</name>
</gene>
<dbReference type="Gene3D" id="3.40.50.300">
    <property type="entry name" value="P-loop containing nucleotide triphosphate hydrolases"/>
    <property type="match status" value="1"/>
</dbReference>
<dbReference type="InterPro" id="IPR019734">
    <property type="entry name" value="TPR_rpt"/>
</dbReference>
<dbReference type="Gene3D" id="1.25.40.10">
    <property type="entry name" value="Tetratricopeptide repeat domain"/>
    <property type="match status" value="2"/>
</dbReference>
<dbReference type="STRING" id="576137.A0A1L7WFH6"/>
<keyword evidence="5" id="KW-1185">Reference proteome</keyword>
<dbReference type="SUPFAM" id="SSF52540">
    <property type="entry name" value="P-loop containing nucleoside triphosphate hydrolases"/>
    <property type="match status" value="1"/>
</dbReference>
<dbReference type="InterPro" id="IPR027417">
    <property type="entry name" value="P-loop_NTPase"/>
</dbReference>
<evidence type="ECO:0000313" key="5">
    <source>
        <dbReference type="Proteomes" id="UP000184330"/>
    </source>
</evidence>
<dbReference type="EMBL" id="FJOG01000002">
    <property type="protein sequence ID" value="CZR51489.1"/>
    <property type="molecule type" value="Genomic_DNA"/>
</dbReference>
<dbReference type="InterPro" id="IPR056681">
    <property type="entry name" value="DUF7779"/>
</dbReference>
<dbReference type="GO" id="GO:0043531">
    <property type="term" value="F:ADP binding"/>
    <property type="evidence" value="ECO:0007669"/>
    <property type="project" value="InterPro"/>
</dbReference>
<dbReference type="InterPro" id="IPR011990">
    <property type="entry name" value="TPR-like_helical_dom_sf"/>
</dbReference>
<dbReference type="OrthoDB" id="6161812at2759"/>
<dbReference type="SUPFAM" id="SSF48452">
    <property type="entry name" value="TPR-like"/>
    <property type="match status" value="1"/>
</dbReference>
<dbReference type="AlphaFoldDB" id="A0A1L7WFH6"/>
<feature type="domain" description="NB-ARC" evidence="2">
    <location>
        <begin position="388"/>
        <end position="545"/>
    </location>
</feature>
<sequence length="1114" mass="127109">MKTLAVVHPAVNDHRDGLDLIYIHGISFPGGDRESEKWKLTIPEIAPPNSSLWEFDLRTELGDKFNAESFMRKSTDLLNDVFTMHQSLKALWNASRRITQFNEVIESISGIVFLATPHFIERDERTSHALSHILRQSSTKATRASDFEALPIFTTACQEFDELRMQIPILSCYESRSTALQQYSWFLWRWYHYEILVDIKLAETSAPDERLEVINTDLHSIFDDVNTPLQHEIFKYLKNIAERAPERLRASSMFLREVESLNISPNHSLNSIGFPEWSTEVQYSDAIITLSRESSMKQSESTNPQTPSTPQSSLKPRNSSSSFQLISNRLNKALIPQCAVKLPCYFTGPFTGPDPHFQGRLDILGKIDQTFQCEPGTPVEAPETVVTFTLCGLGGVGKTAVAKSYMFSRKECFQAVFWLQADQGSKLDDSFKKIATQLGLEVSDDAVVNKERVHTWLSRPNVSREIHESQKVGPERKKASWLIVFDNAEDPALLKDYFPPNGQGYVLITRRNPLPNPTYPRLLQNPVTLESLHSSEAVTLFRELVDSDYDLPTSPVNVIVQKLHSFPLSIVHMAGIINYRKLPLDQFLKDYDKIDQRVELHSTYDGMKTIPEHGYSKTLSTMWSLESLSISCSRLLCAMALLDPDCIQEDIFLKKPQEFHFVGFPTTPDEYTSALDQLIQMAIVSRLSGPHRQLAIHHIVRELVQEDMTQIGPGKPRLSSAFVAVTIMLYSMWPFALLQKDGAYQKYGQTNRWEPCKALLPHIESLKQIFDSYRQLKDGRPLATMNLGWLVIEAAQYQHEIGNFNKSKEFIEAAFEIQGLCTGNETQLRELLSAIHNVWGTLAAATNDDTAVYHQEKCLDIEKQLFRDSQRPTSRLAIAYSDLGRAKIANGRFEGVKNLFEKSKEIRQKLPNFDELQLYNPSRGIAMVHYYYGLQQGNNQQEFIKARDCLLHALAVREAKWGENDTEGGRTGSLLYELGNVYNAIGMFLESMKYYLRAYKQWSSTLGDSHRNTATACYKVACHYFDQGDIVEALNYLDKAKTVFGEGSLQRPELARTLFKMSQCYEEQHMTADAQSTLNDAWRFREQFLGGDDPLQPNQLKESHFDECVEWWSR</sequence>
<accession>A0A1L7WFH6</accession>
<dbReference type="PANTHER" id="PTHR35205:SF1">
    <property type="entry name" value="ZU5 DOMAIN-CONTAINING PROTEIN"/>
    <property type="match status" value="1"/>
</dbReference>
<feature type="domain" description="DUF7779" evidence="3">
    <location>
        <begin position="623"/>
        <end position="710"/>
    </location>
</feature>
<dbReference type="Proteomes" id="UP000184330">
    <property type="component" value="Unassembled WGS sequence"/>
</dbReference>
<evidence type="ECO:0000313" key="4">
    <source>
        <dbReference type="EMBL" id="CZR51489.1"/>
    </source>
</evidence>
<organism evidence="4 5">
    <name type="scientific">Phialocephala subalpina</name>
    <dbReference type="NCBI Taxonomy" id="576137"/>
    <lineage>
        <taxon>Eukaryota</taxon>
        <taxon>Fungi</taxon>
        <taxon>Dikarya</taxon>
        <taxon>Ascomycota</taxon>
        <taxon>Pezizomycotina</taxon>
        <taxon>Leotiomycetes</taxon>
        <taxon>Helotiales</taxon>
        <taxon>Mollisiaceae</taxon>
        <taxon>Phialocephala</taxon>
        <taxon>Phialocephala fortinii species complex</taxon>
    </lineage>
</organism>